<dbReference type="Pfam" id="PF08241">
    <property type="entry name" value="Methyltransf_11"/>
    <property type="match status" value="1"/>
</dbReference>
<comment type="caution">
    <text evidence="2">The sequence shown here is derived from an EMBL/GenBank/DDBJ whole genome shotgun (WGS) entry which is preliminary data.</text>
</comment>
<dbReference type="GO" id="GO:0008757">
    <property type="term" value="F:S-adenosylmethionine-dependent methyltransferase activity"/>
    <property type="evidence" value="ECO:0007669"/>
    <property type="project" value="InterPro"/>
</dbReference>
<dbReference type="OrthoDB" id="43862at2"/>
<dbReference type="EMBL" id="LYPA01000051">
    <property type="protein sequence ID" value="OBR65882.1"/>
    <property type="molecule type" value="Genomic_DNA"/>
</dbReference>
<protein>
    <recommendedName>
        <fullName evidence="1">Methyltransferase type 11 domain-containing protein</fullName>
    </recommendedName>
</protein>
<proteinExistence type="predicted"/>
<dbReference type="InterPro" id="IPR029063">
    <property type="entry name" value="SAM-dependent_MTases_sf"/>
</dbReference>
<gene>
    <name evidence="2" type="ORF">A7K91_18075</name>
</gene>
<evidence type="ECO:0000313" key="3">
    <source>
        <dbReference type="Proteomes" id="UP000092024"/>
    </source>
</evidence>
<sequence length="237" mass="26349">MTASKEQSYLLSAVEGWFNRPDQIQHYAKECEEAPTEAEQHLLSTMPGQGSVLDVGCGAGRISFILAGQGYRVTGIDVSSGLLQLARQNGIDKGLTISFLQNEGADLPFPDGAFDSAIVFKVLCYLPTRELRSVFLKELHRVLKPGGSCILTQHIVPDEFQDDGRDEHFAKSEAARFSILERGDHLPLGVGYVHWFTVEELEEELNNAHFDIEIFESDEAYGGNGFMQLVRLSKRNN</sequence>
<dbReference type="Proteomes" id="UP000092024">
    <property type="component" value="Unassembled WGS sequence"/>
</dbReference>
<name>A0A1A5YJU5_9BACL</name>
<dbReference type="PANTHER" id="PTHR42912">
    <property type="entry name" value="METHYLTRANSFERASE"/>
    <property type="match status" value="1"/>
</dbReference>
<dbReference type="RefSeq" id="WP_068682500.1">
    <property type="nucleotide sequence ID" value="NZ_LYPA01000051.1"/>
</dbReference>
<feature type="domain" description="Methyltransferase type 11" evidence="1">
    <location>
        <begin position="53"/>
        <end position="151"/>
    </location>
</feature>
<dbReference type="CDD" id="cd02440">
    <property type="entry name" value="AdoMet_MTases"/>
    <property type="match status" value="1"/>
</dbReference>
<dbReference type="InterPro" id="IPR050508">
    <property type="entry name" value="Methyltransf_Superfamily"/>
</dbReference>
<evidence type="ECO:0000259" key="1">
    <source>
        <dbReference type="Pfam" id="PF08241"/>
    </source>
</evidence>
<reference evidence="2 3" key="1">
    <citation type="submission" date="2016-05" db="EMBL/GenBank/DDBJ databases">
        <title>Paenibacillus oryzae. sp. nov., isolated from the rice root.</title>
        <authorList>
            <person name="Zhang J."/>
            <person name="Zhang X."/>
        </authorList>
    </citation>
    <scope>NUCLEOTIDE SEQUENCE [LARGE SCALE GENOMIC DNA]</scope>
    <source>
        <strain evidence="2 3">1DrF-4</strain>
    </source>
</reference>
<dbReference type="Gene3D" id="3.40.50.150">
    <property type="entry name" value="Vaccinia Virus protein VP39"/>
    <property type="match status" value="1"/>
</dbReference>
<dbReference type="InterPro" id="IPR013216">
    <property type="entry name" value="Methyltransf_11"/>
</dbReference>
<keyword evidence="3" id="KW-1185">Reference proteome</keyword>
<dbReference type="AlphaFoldDB" id="A0A1A5YJU5"/>
<accession>A0A1A5YJU5</accession>
<dbReference type="SUPFAM" id="SSF53335">
    <property type="entry name" value="S-adenosyl-L-methionine-dependent methyltransferases"/>
    <property type="match status" value="1"/>
</dbReference>
<dbReference type="STRING" id="1844972.A7K91_18075"/>
<evidence type="ECO:0000313" key="2">
    <source>
        <dbReference type="EMBL" id="OBR65882.1"/>
    </source>
</evidence>
<organism evidence="2 3">
    <name type="scientific">Paenibacillus oryzae</name>
    <dbReference type="NCBI Taxonomy" id="1844972"/>
    <lineage>
        <taxon>Bacteria</taxon>
        <taxon>Bacillati</taxon>
        <taxon>Bacillota</taxon>
        <taxon>Bacilli</taxon>
        <taxon>Bacillales</taxon>
        <taxon>Paenibacillaceae</taxon>
        <taxon>Paenibacillus</taxon>
    </lineage>
</organism>